<keyword evidence="3 7" id="KW-0812">Transmembrane</keyword>
<feature type="region of interest" description="Disordered" evidence="6">
    <location>
        <begin position="1"/>
        <end position="30"/>
    </location>
</feature>
<dbReference type="InterPro" id="IPR050835">
    <property type="entry name" value="ABC_transporter_sub-D"/>
</dbReference>
<dbReference type="Pfam" id="PF06472">
    <property type="entry name" value="ABC_membrane_2"/>
    <property type="match status" value="1"/>
</dbReference>
<feature type="transmembrane region" description="Helical" evidence="7">
    <location>
        <begin position="50"/>
        <end position="71"/>
    </location>
</feature>
<dbReference type="InterPro" id="IPR011527">
    <property type="entry name" value="ABC1_TM_dom"/>
</dbReference>
<proteinExistence type="predicted"/>
<sequence length="396" mass="44401">MTEVPQRQPFAADEPDDLRPADMADDENEDGDRQWSRFWLTARNFWRGWAAWRVWLLCAVLVGIVVLQLYVQFRFNYWNRDFFDALESRDPARLRHQAILLVPLCAASVVLAVASVWGRMAMQRNWRQWMAAKVIDYWVENDRYARLATVQGGQKIPEYRIAEDVRIATDAPVDFAVNLISSVLTAIIFVQVLWQVGGPIGFAVAGIQLWIPGYLVVSVALYSGLVTGAMLWVGSPLTHVIQVKNQAESELITAAHLLRDIGEGVTPKREERSVIAGLWLALDRAIRQWKRLCWQLMRTTLVSHTNSLLAPIIGLVLCAPKFLGGEMTLGELTQAAAAFTLVQGSFNWLVDNYSRVADWMSSLERVGGLLLSLDRLNGDVGTEVTPSRAARQPADG</sequence>
<feature type="transmembrane region" description="Helical" evidence="7">
    <location>
        <begin position="175"/>
        <end position="194"/>
    </location>
</feature>
<evidence type="ECO:0000256" key="1">
    <source>
        <dbReference type="ARBA" id="ARBA00004651"/>
    </source>
</evidence>
<dbReference type="PROSITE" id="PS50929">
    <property type="entry name" value="ABC_TM1F"/>
    <property type="match status" value="1"/>
</dbReference>
<dbReference type="RefSeq" id="WP_172114228.1">
    <property type="nucleotide sequence ID" value="NZ_JABFDN010000015.1"/>
</dbReference>
<dbReference type="PANTHER" id="PTHR11384:SF59">
    <property type="entry name" value="LYSOSOMAL COBALAMIN TRANSPORTER ABCD4"/>
    <property type="match status" value="1"/>
</dbReference>
<evidence type="ECO:0000259" key="8">
    <source>
        <dbReference type="PROSITE" id="PS50929"/>
    </source>
</evidence>
<dbReference type="EMBL" id="JABFDN010000015">
    <property type="protein sequence ID" value="NPU69166.1"/>
    <property type="molecule type" value="Genomic_DNA"/>
</dbReference>
<evidence type="ECO:0000256" key="4">
    <source>
        <dbReference type="ARBA" id="ARBA00022989"/>
    </source>
</evidence>
<keyword evidence="5 7" id="KW-0472">Membrane</keyword>
<reference evidence="9" key="1">
    <citation type="submission" date="2020-05" db="EMBL/GenBank/DDBJ databases">
        <title>Nod-independent and nitrogen-fixing Bradyrhizobium aeschynomene sp. nov. isolated from nodules of Aeschynomene indica.</title>
        <authorList>
            <person name="Zhang Z."/>
        </authorList>
    </citation>
    <scope>NUCLEOTIDE SEQUENCE</scope>
    <source>
        <strain evidence="9">83012</strain>
    </source>
</reference>
<evidence type="ECO:0000313" key="9">
    <source>
        <dbReference type="EMBL" id="NPU69166.1"/>
    </source>
</evidence>
<comment type="caution">
    <text evidence="9">The sequence shown here is derived from an EMBL/GenBank/DDBJ whole genome shotgun (WGS) entry which is preliminary data.</text>
</comment>
<evidence type="ECO:0000256" key="3">
    <source>
        <dbReference type="ARBA" id="ARBA00022692"/>
    </source>
</evidence>
<evidence type="ECO:0000256" key="5">
    <source>
        <dbReference type="ARBA" id="ARBA00023136"/>
    </source>
</evidence>
<protein>
    <submittedName>
        <fullName evidence="9">ABC transporter</fullName>
    </submittedName>
</protein>
<evidence type="ECO:0000256" key="7">
    <source>
        <dbReference type="SAM" id="Phobius"/>
    </source>
</evidence>
<keyword evidence="4 7" id="KW-1133">Transmembrane helix</keyword>
<comment type="subcellular location">
    <subcellularLocation>
        <location evidence="1">Cell membrane</location>
        <topology evidence="1">Multi-pass membrane protein</topology>
    </subcellularLocation>
</comment>
<organism evidence="9 10">
    <name type="scientific">Bradyrhizobium aeschynomenes</name>
    <dbReference type="NCBI Taxonomy" id="2734909"/>
    <lineage>
        <taxon>Bacteria</taxon>
        <taxon>Pseudomonadati</taxon>
        <taxon>Pseudomonadota</taxon>
        <taxon>Alphaproteobacteria</taxon>
        <taxon>Hyphomicrobiales</taxon>
        <taxon>Nitrobacteraceae</taxon>
        <taxon>Bradyrhizobium</taxon>
    </lineage>
</organism>
<keyword evidence="10" id="KW-1185">Reference proteome</keyword>
<dbReference type="Gene3D" id="1.20.1560.10">
    <property type="entry name" value="ABC transporter type 1, transmembrane domain"/>
    <property type="match status" value="1"/>
</dbReference>
<dbReference type="InterPro" id="IPR036640">
    <property type="entry name" value="ABC1_TM_sf"/>
</dbReference>
<keyword evidence="2" id="KW-0813">Transport</keyword>
<dbReference type="PANTHER" id="PTHR11384">
    <property type="entry name" value="ATP-BINDING CASSETTE, SUB-FAMILY D MEMBER"/>
    <property type="match status" value="1"/>
</dbReference>
<feature type="domain" description="ABC transmembrane type-1" evidence="8">
    <location>
        <begin position="281"/>
        <end position="358"/>
    </location>
</feature>
<evidence type="ECO:0000256" key="6">
    <source>
        <dbReference type="SAM" id="MobiDB-lite"/>
    </source>
</evidence>
<gene>
    <name evidence="9" type="ORF">HL667_29465</name>
</gene>
<dbReference type="SUPFAM" id="SSF90123">
    <property type="entry name" value="ABC transporter transmembrane region"/>
    <property type="match status" value="1"/>
</dbReference>
<feature type="transmembrane region" description="Helical" evidence="7">
    <location>
        <begin position="214"/>
        <end position="234"/>
    </location>
</feature>
<dbReference type="Proteomes" id="UP000886476">
    <property type="component" value="Unassembled WGS sequence"/>
</dbReference>
<evidence type="ECO:0000256" key="2">
    <source>
        <dbReference type="ARBA" id="ARBA00022448"/>
    </source>
</evidence>
<accession>A0ABX2CLT3</accession>
<feature type="transmembrane region" description="Helical" evidence="7">
    <location>
        <begin position="98"/>
        <end position="118"/>
    </location>
</feature>
<name>A0ABX2CLT3_9BRAD</name>
<evidence type="ECO:0000313" key="10">
    <source>
        <dbReference type="Proteomes" id="UP000886476"/>
    </source>
</evidence>